<proteinExistence type="predicted"/>
<evidence type="ECO:0000313" key="2">
    <source>
        <dbReference type="Proteomes" id="UP001151532"/>
    </source>
</evidence>
<name>A0A9Q0PCM0_SALPP</name>
<gene>
    <name evidence="1" type="ORF">OIU79_015393</name>
</gene>
<accession>A0A9Q0PCM0</accession>
<dbReference type="Proteomes" id="UP001151532">
    <property type="component" value="Chromosome 2"/>
</dbReference>
<sequence>MYGLASLEFSFLKLEEKELAEFTLAPTVRAEQLSFGVIVKIPLPLSPLNRLLGDGDLKVLLIGRECDGLNLSGSLRKLFCRVSAAGEFDRTLLWGVDVFAFSGVDCFTGAAACCADESNILAYTFGDASNCDRSLIELIRIMCGFSLTHDHKNSLENDRSFELKIEDPLESDEHELIAVVLLLAQVKAEPEEDIDVVGEGGDGEILFDTGTGILGVFGACEITSLSSTLLS</sequence>
<evidence type="ECO:0000313" key="1">
    <source>
        <dbReference type="EMBL" id="KAJ6685319.1"/>
    </source>
</evidence>
<keyword evidence="2" id="KW-1185">Reference proteome</keyword>
<comment type="caution">
    <text evidence="1">The sequence shown here is derived from an EMBL/GenBank/DDBJ whole genome shotgun (WGS) entry which is preliminary data.</text>
</comment>
<dbReference type="AlphaFoldDB" id="A0A9Q0PCM0"/>
<reference evidence="1" key="1">
    <citation type="submission" date="2022-11" db="EMBL/GenBank/DDBJ databases">
        <authorList>
            <person name="Hyden B.L."/>
            <person name="Feng K."/>
            <person name="Yates T."/>
            <person name="Jawdy S."/>
            <person name="Smart L.B."/>
            <person name="Muchero W."/>
        </authorList>
    </citation>
    <scope>NUCLEOTIDE SEQUENCE</scope>
    <source>
        <tissue evidence="1">Shoot tip</tissue>
    </source>
</reference>
<reference evidence="1" key="2">
    <citation type="journal article" date="2023" name="Int. J. Mol. Sci.">
        <title>De Novo Assembly and Annotation of 11 Diverse Shrub Willow (Salix) Genomes Reveals Novel Gene Organization in Sex-Linked Regions.</title>
        <authorList>
            <person name="Hyden B."/>
            <person name="Feng K."/>
            <person name="Yates T.B."/>
            <person name="Jawdy S."/>
            <person name="Cereghino C."/>
            <person name="Smart L.B."/>
            <person name="Muchero W."/>
        </authorList>
    </citation>
    <scope>NUCLEOTIDE SEQUENCE</scope>
    <source>
        <tissue evidence="1">Shoot tip</tissue>
    </source>
</reference>
<protein>
    <submittedName>
        <fullName evidence="1">Uncharacterized protein</fullName>
    </submittedName>
</protein>
<organism evidence="1 2">
    <name type="scientific">Salix purpurea</name>
    <name type="common">Purple osier willow</name>
    <dbReference type="NCBI Taxonomy" id="77065"/>
    <lineage>
        <taxon>Eukaryota</taxon>
        <taxon>Viridiplantae</taxon>
        <taxon>Streptophyta</taxon>
        <taxon>Embryophyta</taxon>
        <taxon>Tracheophyta</taxon>
        <taxon>Spermatophyta</taxon>
        <taxon>Magnoliopsida</taxon>
        <taxon>eudicotyledons</taxon>
        <taxon>Gunneridae</taxon>
        <taxon>Pentapetalae</taxon>
        <taxon>rosids</taxon>
        <taxon>fabids</taxon>
        <taxon>Malpighiales</taxon>
        <taxon>Salicaceae</taxon>
        <taxon>Saliceae</taxon>
        <taxon>Salix</taxon>
    </lineage>
</organism>
<dbReference type="EMBL" id="JAPFFK010000019">
    <property type="protein sequence ID" value="KAJ6685319.1"/>
    <property type="molecule type" value="Genomic_DNA"/>
</dbReference>